<dbReference type="OrthoDB" id="2143199at2759"/>
<keyword evidence="6 8" id="KW-1133">Transmembrane helix</keyword>
<dbReference type="InterPro" id="IPR001611">
    <property type="entry name" value="Leu-rich_rpt"/>
</dbReference>
<organism evidence="10 11">
    <name type="scientific">Nelumbo nucifera</name>
    <name type="common">Sacred lotus</name>
    <dbReference type="NCBI Taxonomy" id="4432"/>
    <lineage>
        <taxon>Eukaryota</taxon>
        <taxon>Viridiplantae</taxon>
        <taxon>Streptophyta</taxon>
        <taxon>Embryophyta</taxon>
        <taxon>Tracheophyta</taxon>
        <taxon>Spermatophyta</taxon>
        <taxon>Magnoliopsida</taxon>
        <taxon>Proteales</taxon>
        <taxon>Nelumbonaceae</taxon>
        <taxon>Nelumbo</taxon>
    </lineage>
</organism>
<reference evidence="11" key="1">
    <citation type="submission" date="2025-08" db="UniProtKB">
        <authorList>
            <consortium name="RefSeq"/>
        </authorList>
    </citation>
    <scope>IDENTIFICATION</scope>
</reference>
<dbReference type="OMA" id="NETIRYP"/>
<feature type="transmembrane region" description="Helical" evidence="8">
    <location>
        <begin position="613"/>
        <end position="637"/>
    </location>
</feature>
<sequence length="662" mass="71879">MERSKFKIPASCYSPLFVPSFKSFITAAMAKAHHLFILLLLTMLAISVSAQVFVSIDCGSTDSYVDDNGITWSSDDLYIQTGESQTVQTTAAASVSKEMTTLRVFTARKKNCYSFGSANGKRHLVRASFYYGNYDKKSSPPTFDLHLDGNLWATVLTTASSINPIYYEAIYVPKGDTISVCLAQTQPNQFPFISALEVRELGSEMYSHVNSNHALFLRGRTAYGATDIISSPDDLYDRIWVPAKLATGLNNVTNEAIFIATTDAADEPPKAVLQTAATDANASFSIILGTNLPNAQVPTYINWYFSEVSQLDSTQKRSFRVYIDNTPISTPIIPPLESVTEIFIGNITASSNTSVSLVPTSDSTLPPLINAMEVFQISDPLTDGTNSKDVEGLAQLQTQFDVLQGWSSDPCLPATFSWDWVTCSSDDRPRITALNLGSFDLIGFLPDFSSMDALVTIDLHNNSLTGEIPAFLGTFPNLKELNLADNEFSGSIPSSLSKNSKLKLVVSGNKDLCVSGRSCQTSGIDTSTGSSGSSKKSKLPVILGATIPAVVIFWVIVGVLAILHHKRKAAAVAGMTTALDAGSTPQSMWSKPHVDWLKTNIDGAMRDNKASGAIVNGIIMGVMHILLLFPSLVIRLLGWKAWAFFHETQISYSLFLSILYLS</sequence>
<dbReference type="KEGG" id="nnu:104594678"/>
<name>A0A1U7ZWB4_NELNU</name>
<dbReference type="AlphaFoldDB" id="A0A1U7ZWB4"/>
<dbReference type="InterPro" id="IPR024788">
    <property type="entry name" value="Malectin-like_Carb-bd_dom"/>
</dbReference>
<keyword evidence="2" id="KW-0433">Leucine-rich repeat</keyword>
<dbReference type="InParanoid" id="A0A1U7ZWB4"/>
<evidence type="ECO:0000313" key="11">
    <source>
        <dbReference type="RefSeq" id="XP_010253386.1"/>
    </source>
</evidence>
<feature type="transmembrane region" description="Helical" evidence="8">
    <location>
        <begin position="541"/>
        <end position="563"/>
    </location>
</feature>
<dbReference type="GeneID" id="104594678"/>
<dbReference type="SUPFAM" id="SSF52058">
    <property type="entry name" value="L domain-like"/>
    <property type="match status" value="1"/>
</dbReference>
<keyword evidence="10" id="KW-1185">Reference proteome</keyword>
<dbReference type="Pfam" id="PF00560">
    <property type="entry name" value="LRR_1"/>
    <property type="match status" value="2"/>
</dbReference>
<dbReference type="FunFam" id="3.80.10.10:FF:000129">
    <property type="entry name" value="Leucine-rich repeat receptor-like kinase"/>
    <property type="match status" value="1"/>
</dbReference>
<evidence type="ECO:0000256" key="5">
    <source>
        <dbReference type="ARBA" id="ARBA00022737"/>
    </source>
</evidence>
<evidence type="ECO:0000256" key="7">
    <source>
        <dbReference type="ARBA" id="ARBA00023136"/>
    </source>
</evidence>
<evidence type="ECO:0000259" key="9">
    <source>
        <dbReference type="Pfam" id="PF12819"/>
    </source>
</evidence>
<keyword evidence="5" id="KW-0677">Repeat</keyword>
<keyword evidence="4" id="KW-0732">Signal</keyword>
<feature type="domain" description="Malectin-like" evidence="9">
    <location>
        <begin position="56"/>
        <end position="377"/>
    </location>
</feature>
<dbReference type="Gene3D" id="2.60.120.430">
    <property type="entry name" value="Galactose-binding lectin"/>
    <property type="match status" value="1"/>
</dbReference>
<dbReference type="RefSeq" id="XP_010253386.1">
    <property type="nucleotide sequence ID" value="XM_010255084.2"/>
</dbReference>
<dbReference type="eggNOG" id="ENOG502QVXJ">
    <property type="taxonomic scope" value="Eukaryota"/>
</dbReference>
<evidence type="ECO:0000256" key="2">
    <source>
        <dbReference type="ARBA" id="ARBA00022614"/>
    </source>
</evidence>
<comment type="subcellular location">
    <subcellularLocation>
        <location evidence="1">Membrane</location>
        <topology evidence="1">Single-pass membrane protein</topology>
    </subcellularLocation>
</comment>
<evidence type="ECO:0000256" key="4">
    <source>
        <dbReference type="ARBA" id="ARBA00022729"/>
    </source>
</evidence>
<evidence type="ECO:0000256" key="8">
    <source>
        <dbReference type="SAM" id="Phobius"/>
    </source>
</evidence>
<dbReference type="GO" id="GO:0016020">
    <property type="term" value="C:membrane"/>
    <property type="evidence" value="ECO:0007669"/>
    <property type="project" value="UniProtKB-SubCell"/>
</dbReference>
<dbReference type="Pfam" id="PF12819">
    <property type="entry name" value="Malectin_like"/>
    <property type="match status" value="1"/>
</dbReference>
<accession>A0A1U7ZWB4</accession>
<protein>
    <submittedName>
        <fullName evidence="11">Uncharacterized protein At1g24485</fullName>
    </submittedName>
</protein>
<dbReference type="PANTHER" id="PTHR45631">
    <property type="entry name" value="OS07G0107800 PROTEIN-RELATED"/>
    <property type="match status" value="1"/>
</dbReference>
<dbReference type="FunCoup" id="A0A1U7ZWB4">
    <property type="interactions" value="149"/>
</dbReference>
<dbReference type="InterPro" id="IPR032675">
    <property type="entry name" value="LRR_dom_sf"/>
</dbReference>
<proteinExistence type="predicted"/>
<keyword evidence="3 8" id="KW-0812">Transmembrane</keyword>
<dbReference type="STRING" id="4432.A0A1U7ZWB4"/>
<dbReference type="Proteomes" id="UP000189703">
    <property type="component" value="Unplaced"/>
</dbReference>
<evidence type="ECO:0000256" key="6">
    <source>
        <dbReference type="ARBA" id="ARBA00022989"/>
    </source>
</evidence>
<evidence type="ECO:0000256" key="3">
    <source>
        <dbReference type="ARBA" id="ARBA00022692"/>
    </source>
</evidence>
<gene>
    <name evidence="11" type="primary">LOC104594678</name>
</gene>
<dbReference type="PANTHER" id="PTHR45631:SF44">
    <property type="entry name" value="CARBOHYDRATE-BINDING PROTEIN OF THE ER PROTEIN"/>
    <property type="match status" value="1"/>
</dbReference>
<evidence type="ECO:0000256" key="1">
    <source>
        <dbReference type="ARBA" id="ARBA00004167"/>
    </source>
</evidence>
<dbReference type="Gene3D" id="3.80.10.10">
    <property type="entry name" value="Ribonuclease Inhibitor"/>
    <property type="match status" value="1"/>
</dbReference>
<evidence type="ECO:0000313" key="10">
    <source>
        <dbReference type="Proteomes" id="UP000189703"/>
    </source>
</evidence>
<keyword evidence="7 8" id="KW-0472">Membrane</keyword>